<dbReference type="PANTHER" id="PTHR34235">
    <property type="entry name" value="SLR1203 PROTEIN-RELATED"/>
    <property type="match status" value="1"/>
</dbReference>
<organism evidence="1 2">
    <name type="scientific">Azospirillum doebereinerae</name>
    <dbReference type="NCBI Taxonomy" id="92933"/>
    <lineage>
        <taxon>Bacteria</taxon>
        <taxon>Pseudomonadati</taxon>
        <taxon>Pseudomonadota</taxon>
        <taxon>Alphaproteobacteria</taxon>
        <taxon>Rhodospirillales</taxon>
        <taxon>Azospirillaceae</taxon>
        <taxon>Azospirillum</taxon>
    </lineage>
</organism>
<keyword evidence="2" id="KW-1185">Reference proteome</keyword>
<dbReference type="OrthoDB" id="425753at2"/>
<gene>
    <name evidence="1" type="ORF">EJ913_13660</name>
</gene>
<dbReference type="PANTHER" id="PTHR34235:SF4">
    <property type="entry name" value="SLR0291 PROTEIN"/>
    <property type="match status" value="1"/>
</dbReference>
<dbReference type="Gene3D" id="1.20.1220.20">
    <property type="entry name" value="Uncharcterised protein PF01724"/>
    <property type="match status" value="1"/>
</dbReference>
<accession>A0A3S0V184</accession>
<evidence type="ECO:0000313" key="2">
    <source>
        <dbReference type="Proteomes" id="UP000280346"/>
    </source>
</evidence>
<sequence>MDQTLYDRDFYAWANEQAALLRAGKFDSADIARIAEEIESMGKTEKRELVNRLVTLMLHLLKWRFQPGLRGNSWRLSIKEQRYRLADHMADNPSLKSKRAEAISDAYRLALVEAERETGLSESTFPPSCPWSFDTMIDHGFWPDA</sequence>
<proteinExistence type="predicted"/>
<dbReference type="Proteomes" id="UP000280346">
    <property type="component" value="Unassembled WGS sequence"/>
</dbReference>
<protein>
    <submittedName>
        <fullName evidence="1">DUF29 domain-containing protein</fullName>
    </submittedName>
</protein>
<dbReference type="Pfam" id="PF01724">
    <property type="entry name" value="DUF29"/>
    <property type="match status" value="1"/>
</dbReference>
<comment type="caution">
    <text evidence="1">The sequence shown here is derived from an EMBL/GenBank/DDBJ whole genome shotgun (WGS) entry which is preliminary data.</text>
</comment>
<dbReference type="AlphaFoldDB" id="A0A3S0V184"/>
<dbReference type="InterPro" id="IPR002636">
    <property type="entry name" value="DUF29"/>
</dbReference>
<dbReference type="EMBL" id="RZIJ01000009">
    <property type="protein sequence ID" value="RUQ70803.1"/>
    <property type="molecule type" value="Genomic_DNA"/>
</dbReference>
<dbReference type="RefSeq" id="WP_126998696.1">
    <property type="nucleotide sequence ID" value="NZ_JBNPXW010000008.1"/>
</dbReference>
<reference evidence="1 2" key="1">
    <citation type="submission" date="2018-12" db="EMBL/GenBank/DDBJ databases">
        <authorList>
            <person name="Yang Y."/>
        </authorList>
    </citation>
    <scope>NUCLEOTIDE SEQUENCE [LARGE SCALE GENOMIC DNA]</scope>
    <source>
        <strain evidence="1 2">GSF71</strain>
    </source>
</reference>
<evidence type="ECO:0000313" key="1">
    <source>
        <dbReference type="EMBL" id="RUQ70803.1"/>
    </source>
</evidence>
<name>A0A3S0V184_9PROT</name>